<accession>A0A6P0UQ86</accession>
<evidence type="ECO:0000256" key="2">
    <source>
        <dbReference type="SAM" id="MobiDB-lite"/>
    </source>
</evidence>
<dbReference type="SUPFAM" id="SSF51556">
    <property type="entry name" value="Metallo-dependent hydrolases"/>
    <property type="match status" value="1"/>
</dbReference>
<dbReference type="AlphaFoldDB" id="A0A6P0UQ86"/>
<dbReference type="Proteomes" id="UP000468581">
    <property type="component" value="Unassembled WGS sequence"/>
</dbReference>
<comment type="caution">
    <text evidence="5">The sequence shown here is derived from an EMBL/GenBank/DDBJ whole genome shotgun (WGS) entry which is preliminary data.</text>
</comment>
<dbReference type="EMBL" id="JAABOO010000005">
    <property type="protein sequence ID" value="NER15524.1"/>
    <property type="molecule type" value="Genomic_DNA"/>
</dbReference>
<feature type="signal peptide" evidence="3">
    <location>
        <begin position="1"/>
        <end position="24"/>
    </location>
</feature>
<dbReference type="Pfam" id="PF26549">
    <property type="entry name" value="Tricorn_N"/>
    <property type="match status" value="1"/>
</dbReference>
<keyword evidence="6" id="KW-1185">Reference proteome</keyword>
<dbReference type="InterPro" id="IPR011059">
    <property type="entry name" value="Metal-dep_hydrolase_composite"/>
</dbReference>
<organism evidence="5 6">
    <name type="scientific">Leptobacterium flavescens</name>
    <dbReference type="NCBI Taxonomy" id="472055"/>
    <lineage>
        <taxon>Bacteria</taxon>
        <taxon>Pseudomonadati</taxon>
        <taxon>Bacteroidota</taxon>
        <taxon>Flavobacteriia</taxon>
        <taxon>Flavobacteriales</taxon>
        <taxon>Flavobacteriaceae</taxon>
        <taxon>Leptobacterium</taxon>
    </lineage>
</organism>
<feature type="chain" id="PRO_5027014557" evidence="3">
    <location>
        <begin position="25"/>
        <end position="1138"/>
    </location>
</feature>
<evidence type="ECO:0000313" key="5">
    <source>
        <dbReference type="EMBL" id="NER15524.1"/>
    </source>
</evidence>
<dbReference type="Gene3D" id="2.30.40.10">
    <property type="entry name" value="Urease, subunit C, domain 1"/>
    <property type="match status" value="2"/>
</dbReference>
<dbReference type="SUPFAM" id="SSF51338">
    <property type="entry name" value="Composite domain of metallo-dependent hydrolases"/>
    <property type="match status" value="1"/>
</dbReference>
<dbReference type="PANTHER" id="PTHR36842:SF1">
    <property type="entry name" value="PROTEIN TOLB"/>
    <property type="match status" value="1"/>
</dbReference>
<evidence type="ECO:0000256" key="3">
    <source>
        <dbReference type="SAM" id="SignalP"/>
    </source>
</evidence>
<keyword evidence="5" id="KW-0378">Hydrolase</keyword>
<evidence type="ECO:0000256" key="1">
    <source>
        <dbReference type="ARBA" id="ARBA00009820"/>
    </source>
</evidence>
<proteinExistence type="inferred from homology"/>
<name>A0A6P0UQ86_9FLAO</name>
<comment type="similarity">
    <text evidence="1">Belongs to the TolB family.</text>
</comment>
<dbReference type="SUPFAM" id="SSF82171">
    <property type="entry name" value="DPP6 N-terminal domain-like"/>
    <property type="match status" value="1"/>
</dbReference>
<dbReference type="Pfam" id="PF07676">
    <property type="entry name" value="PD40"/>
    <property type="match status" value="2"/>
</dbReference>
<feature type="domain" description="Amidohydrolase-related" evidence="4">
    <location>
        <begin position="1036"/>
        <end position="1103"/>
    </location>
</feature>
<dbReference type="InterPro" id="IPR011042">
    <property type="entry name" value="6-blade_b-propeller_TolB-like"/>
</dbReference>
<protein>
    <submittedName>
        <fullName evidence="5">Amidohydrolase family protein</fullName>
    </submittedName>
</protein>
<dbReference type="Gene3D" id="2.120.10.30">
    <property type="entry name" value="TolB, C-terminal domain"/>
    <property type="match status" value="2"/>
</dbReference>
<dbReference type="PANTHER" id="PTHR36842">
    <property type="entry name" value="PROTEIN TOLB HOMOLOG"/>
    <property type="match status" value="1"/>
</dbReference>
<sequence>MKIPLPLRHGLTVCLLLSFSLVFAQEDEKKKDSTKKATKELPLEPERKVSFTTNQGTWLSLDVSPDGKTVIFDMMGDIYSIPITGGKAKKITEGIAYDVHPKYSPDGKSIVFISDKSGSDNIWTMELDSKEKKQITKDNNQNYFSADWSPDGDYIVGARGRRNIKLHLYHKDGGKGAQLVKTPANLKMIDPAFSADGDLIYFSRRTGAWNYNAQLPQYQIGTYDREDGDMAVVTSRYGSAFTPTLSPDGNWMVYGSRFETKTGLVLRNLKTGDERWLAYPVQRDEQESIAPLGVLPAMSFTPDSKNLIASYGGKIYSISVANNQAKEIPFTVDVTLEMGPQLSFKYPIDDKEEGFVTQIRGGVPSPDGSKLAFTALNRLYVMDLPNGKPKRLTKHDFTEAQPAWSPDGKSIVFTSWQPTGGHLYKVNVSGRANVEQLTTEPGIYTSPAWSYKSNRIVFIKGASQAYKNAIGPFAAGAQEDLVWIPASGGKITLIDKSKGRAVPHFTKINDRIYLNHPQKGLISLRWDGTDEKEHLKLTGITTYGSSSGIIDSHDDHTASLLPSNEEAWRENNRASRPSEIRISPDGKSALAKINNDIYTVTIPKLGQTPQISLAKAENAAFPAKKLTILGGEFPFWAADSKKVHWSLGASHFIYDLDKSKAYSDSLKLAAKKEKELKEKEKKKDSTDTKDKSKKDEKKKPSKFKAEELKIKVAYKRAIPKGRVLLKGGRIITMKGNEVIENGDILIENNRIKAIGASGNLNVPGGTTTIDVSGKTITPGFVDTHAHMWPNWGVHKNQVWIYSANLAYGVTTTRDPQTATTDVLTYADMVDAGMIHGPRVYSTGPGVGFWAYKVTDLDHAKDILKQYSEYYNTKTIKMYLVGNRQQRQWIIMAAKELKLMPTTEGGLDFKLNMTQLLDGYPGHEHSLPIYPIYKDVIQSVAQSKMAVTSTLLVSYGGPWAEEYFYATEEPYKDKKLQYFTPYRELAGKSRRRGAWFMEEEHVFPRHAEFTKDLVEAGGMAGIGSHGQLQGLGYHWELWANASGGISTHDALRVATIIGAEAIGLDGDLGSLEAGKLADILIMEKNPLDNIRNTNTLTHVIKEGVIYDANTLDEIHPVKKKADKFYWQTVKPEGLPGIKE</sequence>
<reference evidence="5 6" key="1">
    <citation type="submission" date="2020-01" db="EMBL/GenBank/DDBJ databases">
        <title>Leptobacterium flavescens.</title>
        <authorList>
            <person name="Wang G."/>
        </authorList>
    </citation>
    <scope>NUCLEOTIDE SEQUENCE [LARGE SCALE GENOMIC DNA]</scope>
    <source>
        <strain evidence="5 6">KCTC 22160</strain>
    </source>
</reference>
<dbReference type="InterPro" id="IPR006680">
    <property type="entry name" value="Amidohydro-rel"/>
</dbReference>
<keyword evidence="3" id="KW-0732">Signal</keyword>
<dbReference type="Pfam" id="PF01979">
    <property type="entry name" value="Amidohydro_1"/>
    <property type="match status" value="1"/>
</dbReference>
<dbReference type="GO" id="GO:0016810">
    <property type="term" value="F:hydrolase activity, acting on carbon-nitrogen (but not peptide) bonds"/>
    <property type="evidence" value="ECO:0007669"/>
    <property type="project" value="InterPro"/>
</dbReference>
<dbReference type="InterPro" id="IPR032466">
    <property type="entry name" value="Metal_Hydrolase"/>
</dbReference>
<dbReference type="RefSeq" id="WP_163608820.1">
    <property type="nucleotide sequence ID" value="NZ_JAABOO010000005.1"/>
</dbReference>
<evidence type="ECO:0000259" key="4">
    <source>
        <dbReference type="Pfam" id="PF01979"/>
    </source>
</evidence>
<evidence type="ECO:0000313" key="6">
    <source>
        <dbReference type="Proteomes" id="UP000468581"/>
    </source>
</evidence>
<dbReference type="Gene3D" id="3.20.20.140">
    <property type="entry name" value="Metal-dependent hydrolases"/>
    <property type="match status" value="1"/>
</dbReference>
<dbReference type="InterPro" id="IPR011659">
    <property type="entry name" value="WD40"/>
</dbReference>
<gene>
    <name evidence="5" type="ORF">GWK08_18865</name>
</gene>
<feature type="region of interest" description="Disordered" evidence="2">
    <location>
        <begin position="674"/>
        <end position="700"/>
    </location>
</feature>